<comment type="similarity">
    <text evidence="1 5">Belongs to the IF-3 family.</text>
</comment>
<comment type="subcellular location">
    <subcellularLocation>
        <location evidence="5">Cytoplasm</location>
    </subcellularLocation>
</comment>
<dbReference type="Pfam" id="PF00707">
    <property type="entry name" value="IF3_C"/>
    <property type="match status" value="1"/>
</dbReference>
<evidence type="ECO:0000256" key="6">
    <source>
        <dbReference type="SAM" id="MobiDB-lite"/>
    </source>
</evidence>
<gene>
    <name evidence="9" type="ORF">COZ82_02695</name>
</gene>
<dbReference type="InterPro" id="IPR001288">
    <property type="entry name" value="Translation_initiation_fac_3"/>
</dbReference>
<dbReference type="FunFam" id="3.10.20.80:FF:000001">
    <property type="entry name" value="Translation initiation factor IF-3"/>
    <property type="match status" value="1"/>
</dbReference>
<dbReference type="Proteomes" id="UP000230837">
    <property type="component" value="Unassembled WGS sequence"/>
</dbReference>
<organism evidence="9 10">
    <name type="scientific">Candidatus Kaiserbacteria bacterium CG_4_8_14_3_um_filter_38_9</name>
    <dbReference type="NCBI Taxonomy" id="1974599"/>
    <lineage>
        <taxon>Bacteria</taxon>
        <taxon>Candidatus Kaiseribacteriota</taxon>
    </lineage>
</organism>
<dbReference type="InterPro" id="IPR019815">
    <property type="entry name" value="Translation_initiation_fac_3_C"/>
</dbReference>
<evidence type="ECO:0000256" key="3">
    <source>
        <dbReference type="ARBA" id="ARBA00022917"/>
    </source>
</evidence>
<accession>A0A2M7INI5</accession>
<evidence type="ECO:0000313" key="10">
    <source>
        <dbReference type="Proteomes" id="UP000230837"/>
    </source>
</evidence>
<dbReference type="GO" id="GO:0003743">
    <property type="term" value="F:translation initiation factor activity"/>
    <property type="evidence" value="ECO:0007669"/>
    <property type="project" value="UniProtKB-UniRule"/>
</dbReference>
<evidence type="ECO:0000256" key="5">
    <source>
        <dbReference type="RuleBase" id="RU000646"/>
    </source>
</evidence>
<dbReference type="AlphaFoldDB" id="A0A2M7INI5"/>
<reference evidence="10" key="1">
    <citation type="submission" date="2017-09" db="EMBL/GenBank/DDBJ databases">
        <title>Depth-based differentiation of microbial function through sediment-hosted aquifers and enrichment of novel symbionts in the deep terrestrial subsurface.</title>
        <authorList>
            <person name="Probst A.J."/>
            <person name="Ladd B."/>
            <person name="Jarett J.K."/>
            <person name="Geller-Mcgrath D.E."/>
            <person name="Sieber C.M.K."/>
            <person name="Emerson J.B."/>
            <person name="Anantharaman K."/>
            <person name="Thomas B.C."/>
            <person name="Malmstrom R."/>
            <person name="Stieglmeier M."/>
            <person name="Klingl A."/>
            <person name="Woyke T."/>
            <person name="Ryan C.M."/>
            <person name="Banfield J.F."/>
        </authorList>
    </citation>
    <scope>NUCLEOTIDE SEQUENCE [LARGE SCALE GENOMIC DNA]</scope>
</reference>
<dbReference type="InterPro" id="IPR019813">
    <property type="entry name" value="Translation_initiation_fac3_CS"/>
</dbReference>
<dbReference type="InterPro" id="IPR036788">
    <property type="entry name" value="T_IF-3_C_sf"/>
</dbReference>
<dbReference type="GO" id="GO:0005737">
    <property type="term" value="C:cytoplasm"/>
    <property type="evidence" value="ECO:0007669"/>
    <property type="project" value="UniProtKB-SubCell"/>
</dbReference>
<keyword evidence="2 5" id="KW-0396">Initiation factor</keyword>
<dbReference type="Gene3D" id="3.30.110.10">
    <property type="entry name" value="Translation initiation factor 3 (IF-3), C-terminal domain"/>
    <property type="match status" value="1"/>
</dbReference>
<feature type="domain" description="Translation initiation factor 3 N-terminal" evidence="8">
    <location>
        <begin position="37"/>
        <end position="105"/>
    </location>
</feature>
<dbReference type="EMBL" id="PFHR01000140">
    <property type="protein sequence ID" value="PIW96860.1"/>
    <property type="molecule type" value="Genomic_DNA"/>
</dbReference>
<dbReference type="InterPro" id="IPR019814">
    <property type="entry name" value="Translation_initiation_fac_3_N"/>
</dbReference>
<evidence type="ECO:0000256" key="4">
    <source>
        <dbReference type="NCBIfam" id="TIGR00168"/>
    </source>
</evidence>
<keyword evidence="3 5" id="KW-0648">Protein biosynthesis</keyword>
<protein>
    <recommendedName>
        <fullName evidence="4 5">Translation initiation factor IF-3</fullName>
    </recommendedName>
</protein>
<dbReference type="GO" id="GO:0043022">
    <property type="term" value="F:ribosome binding"/>
    <property type="evidence" value="ECO:0007669"/>
    <property type="project" value="TreeGrafter"/>
</dbReference>
<dbReference type="NCBIfam" id="TIGR00168">
    <property type="entry name" value="infC"/>
    <property type="match status" value="1"/>
</dbReference>
<evidence type="ECO:0000256" key="1">
    <source>
        <dbReference type="ARBA" id="ARBA00005439"/>
    </source>
</evidence>
<dbReference type="PROSITE" id="PS00938">
    <property type="entry name" value="IF3"/>
    <property type="match status" value="1"/>
</dbReference>
<feature type="region of interest" description="Disordered" evidence="6">
    <location>
        <begin position="192"/>
        <end position="243"/>
    </location>
</feature>
<evidence type="ECO:0000313" key="9">
    <source>
        <dbReference type="EMBL" id="PIW96860.1"/>
    </source>
</evidence>
<dbReference type="PANTHER" id="PTHR10938">
    <property type="entry name" value="TRANSLATION INITIATION FACTOR IF-3"/>
    <property type="match status" value="1"/>
</dbReference>
<feature type="domain" description="Translation initiation factor 3 C-terminal" evidence="7">
    <location>
        <begin position="114"/>
        <end position="190"/>
    </location>
</feature>
<dbReference type="PANTHER" id="PTHR10938:SF0">
    <property type="entry name" value="TRANSLATION INITIATION FACTOR IF-3, MITOCHONDRIAL"/>
    <property type="match status" value="1"/>
</dbReference>
<dbReference type="SUPFAM" id="SSF55200">
    <property type="entry name" value="Translation initiation factor IF3, C-terminal domain"/>
    <property type="match status" value="1"/>
</dbReference>
<comment type="caution">
    <text evidence="9">The sequence shown here is derived from an EMBL/GenBank/DDBJ whole genome shotgun (WGS) entry which is preliminary data.</text>
</comment>
<dbReference type="Gene3D" id="3.10.20.80">
    <property type="entry name" value="Translation initiation factor 3 (IF-3), N-terminal domain"/>
    <property type="match status" value="1"/>
</dbReference>
<comment type="subunit">
    <text evidence="5">Monomer.</text>
</comment>
<evidence type="ECO:0000256" key="2">
    <source>
        <dbReference type="ARBA" id="ARBA00022540"/>
    </source>
</evidence>
<dbReference type="Pfam" id="PF05198">
    <property type="entry name" value="IF3_N"/>
    <property type="match status" value="1"/>
</dbReference>
<proteinExistence type="inferred from homology"/>
<name>A0A2M7INI5_9BACT</name>
<dbReference type="InterPro" id="IPR036787">
    <property type="entry name" value="T_IF-3_N_sf"/>
</dbReference>
<dbReference type="GO" id="GO:0032790">
    <property type="term" value="P:ribosome disassembly"/>
    <property type="evidence" value="ECO:0007669"/>
    <property type="project" value="TreeGrafter"/>
</dbReference>
<dbReference type="SUPFAM" id="SSF54364">
    <property type="entry name" value="Translation initiation factor IF3, N-terminal domain"/>
    <property type="match status" value="1"/>
</dbReference>
<evidence type="ECO:0000259" key="8">
    <source>
        <dbReference type="Pfam" id="PF05198"/>
    </source>
</evidence>
<sequence length="243" mass="27589">MTVANFPAAFYSDKFISLNQTILQKPQSYSHKAKTRINHAIRAKELRVVGPEGENLGVLTLEDALNEADKANLDLIEISPNAKPPVAKIMDFGKYRYDTGRKASEMKAKSHVTETKSVQVKIGTGEHDQQLKVKRISEWLEEGHRVKVDLFLWGRYKYMDPAFLKERLDRFLKIIPTEYKIADEMKKSPKGFTTTLERLPGTKTQKLKDAAKPVTPEPKKAQISGSQQNKKKDLDAFLEEGMV</sequence>
<evidence type="ECO:0000259" key="7">
    <source>
        <dbReference type="Pfam" id="PF00707"/>
    </source>
</evidence>
<comment type="function">
    <text evidence="5">IF-3 binds to the 30S ribosomal subunit and shifts the equilibrium between 70S ribosomes and their 50S and 30S subunits in favor of the free subunits, thus enhancing the availability of 30S subunits on which protein synthesis initiation begins.</text>
</comment>